<comment type="caution">
    <text evidence="6">The sequence shown here is derived from an EMBL/GenBank/DDBJ whole genome shotgun (WGS) entry which is preliminary data.</text>
</comment>
<feature type="DNA-binding region" description="H-T-H motif" evidence="4">
    <location>
        <begin position="37"/>
        <end position="56"/>
    </location>
</feature>
<keyword evidence="1" id="KW-0805">Transcription regulation</keyword>
<protein>
    <submittedName>
        <fullName evidence="6">TetR/AcrR family transcriptional regulator</fullName>
    </submittedName>
</protein>
<dbReference type="PRINTS" id="PR00455">
    <property type="entry name" value="HTHTETR"/>
</dbReference>
<dbReference type="Pfam" id="PF00440">
    <property type="entry name" value="TetR_N"/>
    <property type="match status" value="1"/>
</dbReference>
<dbReference type="AlphaFoldDB" id="A0A3B0A891"/>
<feature type="domain" description="HTH tetR-type" evidence="5">
    <location>
        <begin position="14"/>
        <end position="74"/>
    </location>
</feature>
<dbReference type="PROSITE" id="PS50977">
    <property type="entry name" value="HTH_TETR_2"/>
    <property type="match status" value="1"/>
</dbReference>
<dbReference type="Proteomes" id="UP000270343">
    <property type="component" value="Unassembled WGS sequence"/>
</dbReference>
<accession>A0A3B0A891</accession>
<dbReference type="InterPro" id="IPR001647">
    <property type="entry name" value="HTH_TetR"/>
</dbReference>
<evidence type="ECO:0000256" key="2">
    <source>
        <dbReference type="ARBA" id="ARBA00023125"/>
    </source>
</evidence>
<evidence type="ECO:0000256" key="1">
    <source>
        <dbReference type="ARBA" id="ARBA00023015"/>
    </source>
</evidence>
<keyword evidence="2 4" id="KW-0238">DNA-binding</keyword>
<name>A0A3B0A891_9ACTN</name>
<evidence type="ECO:0000256" key="3">
    <source>
        <dbReference type="ARBA" id="ARBA00023163"/>
    </source>
</evidence>
<gene>
    <name evidence="6" type="ORF">D7231_34415</name>
</gene>
<evidence type="ECO:0000256" key="4">
    <source>
        <dbReference type="PROSITE-ProRule" id="PRU00335"/>
    </source>
</evidence>
<organism evidence="6 7">
    <name type="scientific">Streptomyces klenkii</name>
    <dbReference type="NCBI Taxonomy" id="1420899"/>
    <lineage>
        <taxon>Bacteria</taxon>
        <taxon>Bacillati</taxon>
        <taxon>Actinomycetota</taxon>
        <taxon>Actinomycetes</taxon>
        <taxon>Kitasatosporales</taxon>
        <taxon>Streptomycetaceae</taxon>
        <taxon>Streptomyces</taxon>
    </lineage>
</organism>
<proteinExistence type="predicted"/>
<keyword evidence="3" id="KW-0804">Transcription</keyword>
<dbReference type="SUPFAM" id="SSF46689">
    <property type="entry name" value="Homeodomain-like"/>
    <property type="match status" value="1"/>
</dbReference>
<dbReference type="GO" id="GO:0000976">
    <property type="term" value="F:transcription cis-regulatory region binding"/>
    <property type="evidence" value="ECO:0007669"/>
    <property type="project" value="TreeGrafter"/>
</dbReference>
<keyword evidence="7" id="KW-1185">Reference proteome</keyword>
<dbReference type="EMBL" id="RBAM01000049">
    <property type="protein sequence ID" value="RKN57132.1"/>
    <property type="molecule type" value="Genomic_DNA"/>
</dbReference>
<sequence>MVSVQVRRQEERSAATRRALLDATVNCLAELGYTGTTSAAVAERAGLSRGAQLHHFGTRDQLVVAAVEHLVQERLRRVREQMELLGPPVVGHEDAADAGKREMALRLLAEALSGPLYAASLELWVAARAHDALRAELVPAEDRVNAELAEICRTYVTGDPIEIRLTLDLLLGRGVSGLLVAHPGHRQAEVLAAWARRLQGGRRG</sequence>
<evidence type="ECO:0000313" key="7">
    <source>
        <dbReference type="Proteomes" id="UP000270343"/>
    </source>
</evidence>
<dbReference type="PANTHER" id="PTHR30055">
    <property type="entry name" value="HTH-TYPE TRANSCRIPTIONAL REGULATOR RUTR"/>
    <property type="match status" value="1"/>
</dbReference>
<evidence type="ECO:0000313" key="6">
    <source>
        <dbReference type="EMBL" id="RKN57132.1"/>
    </source>
</evidence>
<dbReference type="GO" id="GO:0003700">
    <property type="term" value="F:DNA-binding transcription factor activity"/>
    <property type="evidence" value="ECO:0007669"/>
    <property type="project" value="TreeGrafter"/>
</dbReference>
<dbReference type="InterPro" id="IPR050109">
    <property type="entry name" value="HTH-type_TetR-like_transc_reg"/>
</dbReference>
<dbReference type="PANTHER" id="PTHR30055:SF234">
    <property type="entry name" value="HTH-TYPE TRANSCRIPTIONAL REGULATOR BETI"/>
    <property type="match status" value="1"/>
</dbReference>
<dbReference type="Gene3D" id="1.10.357.10">
    <property type="entry name" value="Tetracycline Repressor, domain 2"/>
    <property type="match status" value="1"/>
</dbReference>
<dbReference type="InterPro" id="IPR009057">
    <property type="entry name" value="Homeodomain-like_sf"/>
</dbReference>
<reference evidence="6 7" key="1">
    <citation type="journal article" date="2015" name="Antonie Van Leeuwenhoek">
        <title>Streptomyces klenkii sp. nov., isolated from deep marine sediment.</title>
        <authorList>
            <person name="Veyisoglu A."/>
            <person name="Sahin N."/>
        </authorList>
    </citation>
    <scope>NUCLEOTIDE SEQUENCE [LARGE SCALE GENOMIC DNA]</scope>
    <source>
        <strain evidence="6 7">KCTC 29202</strain>
    </source>
</reference>
<evidence type="ECO:0000259" key="5">
    <source>
        <dbReference type="PROSITE" id="PS50977"/>
    </source>
</evidence>